<evidence type="ECO:0000259" key="4">
    <source>
        <dbReference type="Pfam" id="PF00460"/>
    </source>
</evidence>
<gene>
    <name evidence="5" type="ORF">MNBD_GAMMA17-1556</name>
</gene>
<dbReference type="EMBL" id="UOFQ01000006">
    <property type="protein sequence ID" value="VAW84753.1"/>
    <property type="molecule type" value="Genomic_DNA"/>
</dbReference>
<dbReference type="GO" id="GO:0030694">
    <property type="term" value="C:bacterial-type flagellum basal body, rod"/>
    <property type="evidence" value="ECO:0007669"/>
    <property type="project" value="InterPro"/>
</dbReference>
<proteinExistence type="inferred from homology"/>
<evidence type="ECO:0000313" key="5">
    <source>
        <dbReference type="EMBL" id="VAW84753.1"/>
    </source>
</evidence>
<keyword evidence="5" id="KW-0969">Cilium</keyword>
<protein>
    <submittedName>
        <fullName evidence="5">Flagellar basal-body rod protein FlgB</fullName>
    </submittedName>
</protein>
<dbReference type="PANTHER" id="PTHR30435">
    <property type="entry name" value="FLAGELLAR PROTEIN"/>
    <property type="match status" value="1"/>
</dbReference>
<dbReference type="PANTHER" id="PTHR30435:SF12">
    <property type="entry name" value="FLAGELLAR BASAL BODY ROD PROTEIN FLGB"/>
    <property type="match status" value="1"/>
</dbReference>
<dbReference type="PIRSF" id="PIRSF002889">
    <property type="entry name" value="Rod_FlgB"/>
    <property type="match status" value="1"/>
</dbReference>
<organism evidence="5">
    <name type="scientific">hydrothermal vent metagenome</name>
    <dbReference type="NCBI Taxonomy" id="652676"/>
    <lineage>
        <taxon>unclassified sequences</taxon>
        <taxon>metagenomes</taxon>
        <taxon>ecological metagenomes</taxon>
    </lineage>
</organism>
<reference evidence="5" key="1">
    <citation type="submission" date="2018-06" db="EMBL/GenBank/DDBJ databases">
        <authorList>
            <person name="Zhirakovskaya E."/>
        </authorList>
    </citation>
    <scope>NUCLEOTIDE SEQUENCE</scope>
</reference>
<feature type="domain" description="Flagellar basal body rod protein N-terminal" evidence="4">
    <location>
        <begin position="11"/>
        <end position="39"/>
    </location>
</feature>
<name>A0A3B0Z999_9ZZZZ</name>
<comment type="subcellular location">
    <subcellularLocation>
        <location evidence="1">Bacterial flagellum basal body</location>
    </subcellularLocation>
</comment>
<dbReference type="InterPro" id="IPR006300">
    <property type="entry name" value="FlgB"/>
</dbReference>
<dbReference type="Pfam" id="PF00460">
    <property type="entry name" value="Flg_bb_rod"/>
    <property type="match status" value="1"/>
</dbReference>
<comment type="similarity">
    <text evidence="2">Belongs to the flagella basal body rod proteins family.</text>
</comment>
<accession>A0A3B0Z999</accession>
<keyword evidence="3" id="KW-0975">Bacterial flagellum</keyword>
<dbReference type="AlphaFoldDB" id="A0A3B0Z999"/>
<evidence type="ECO:0000256" key="1">
    <source>
        <dbReference type="ARBA" id="ARBA00004117"/>
    </source>
</evidence>
<evidence type="ECO:0000256" key="2">
    <source>
        <dbReference type="ARBA" id="ARBA00009677"/>
    </source>
</evidence>
<dbReference type="NCBIfam" id="TIGR01396">
    <property type="entry name" value="FlgB"/>
    <property type="match status" value="1"/>
</dbReference>
<keyword evidence="5" id="KW-0966">Cell projection</keyword>
<dbReference type="InterPro" id="IPR001444">
    <property type="entry name" value="Flag_bb_rod_N"/>
</dbReference>
<keyword evidence="5" id="KW-0282">Flagellum</keyword>
<evidence type="ECO:0000256" key="3">
    <source>
        <dbReference type="ARBA" id="ARBA00023143"/>
    </source>
</evidence>
<sequence>MAFNLDNAFGIHADALKLRAQRTAQLATNIANVDTPNYKAKDIDFQSAMKQAQQANQASSLNRTQAGHISAAGGATPTAPLLYRIPLQPSLDGNTVNAQMEQAAFAKNTVEYQASFSFLNGRIKGLMTALKGE</sequence>
<dbReference type="GO" id="GO:0071978">
    <property type="term" value="P:bacterial-type flagellum-dependent swarming motility"/>
    <property type="evidence" value="ECO:0007669"/>
    <property type="project" value="TreeGrafter"/>
</dbReference>